<dbReference type="Proteomes" id="UP000030121">
    <property type="component" value="Unassembled WGS sequence"/>
</dbReference>
<gene>
    <name evidence="1" type="ORF">Q764_09625</name>
</gene>
<dbReference type="eggNOG" id="COG4980">
    <property type="taxonomic scope" value="Bacteria"/>
</dbReference>
<proteinExistence type="predicted"/>
<accession>A0A0A2M9U7</accession>
<dbReference type="Pfam" id="PF12732">
    <property type="entry name" value="YtxH"/>
    <property type="match status" value="1"/>
</dbReference>
<evidence type="ECO:0000313" key="2">
    <source>
        <dbReference type="Proteomes" id="UP000030121"/>
    </source>
</evidence>
<protein>
    <recommendedName>
        <fullName evidence="3">Gas vesicle protein</fullName>
    </recommendedName>
</protein>
<evidence type="ECO:0000313" key="1">
    <source>
        <dbReference type="EMBL" id="KGO89044.1"/>
    </source>
</evidence>
<reference evidence="1 2" key="1">
    <citation type="submission" date="2013-09" db="EMBL/GenBank/DDBJ databases">
        <authorList>
            <person name="Zeng Z."/>
            <person name="Chen C."/>
        </authorList>
    </citation>
    <scope>NUCLEOTIDE SEQUENCE [LARGE SCALE GENOMIC DNA]</scope>
    <source>
        <strain evidence="1 2">GH29-5</strain>
    </source>
</reference>
<sequence length="105" mass="11668">MASNAEKTLLTLLAGAAVGAGLGILFAPDKGSVTRKRIKDGFEHEKERLGEIADNIKNKFSRHKHDIESEFEDMLSHTHSKREEVIATLEKKLAELKRQATTAKN</sequence>
<keyword evidence="2" id="KW-1185">Reference proteome</keyword>
<dbReference type="AlphaFoldDB" id="A0A0A2M9U7"/>
<organism evidence="1 2">
    <name type="scientific">Flavobacterium suncheonense GH29-5 = DSM 17707</name>
    <dbReference type="NCBI Taxonomy" id="1121899"/>
    <lineage>
        <taxon>Bacteria</taxon>
        <taxon>Pseudomonadati</taxon>
        <taxon>Bacteroidota</taxon>
        <taxon>Flavobacteriia</taxon>
        <taxon>Flavobacteriales</taxon>
        <taxon>Flavobacteriaceae</taxon>
        <taxon>Flavobacterium</taxon>
    </lineage>
</organism>
<dbReference type="InterPro" id="IPR024623">
    <property type="entry name" value="YtxH"/>
</dbReference>
<name>A0A0A2M9U7_9FLAO</name>
<dbReference type="STRING" id="1121899.GCA_000430025_02174"/>
<dbReference type="RefSeq" id="WP_026980596.1">
    <property type="nucleotide sequence ID" value="NZ_AUCZ01000010.1"/>
</dbReference>
<evidence type="ECO:0008006" key="3">
    <source>
        <dbReference type="Google" id="ProtNLM"/>
    </source>
</evidence>
<dbReference type="EMBL" id="JRLW01000012">
    <property type="protein sequence ID" value="KGO89044.1"/>
    <property type="molecule type" value="Genomic_DNA"/>
</dbReference>
<comment type="caution">
    <text evidence="1">The sequence shown here is derived from an EMBL/GenBank/DDBJ whole genome shotgun (WGS) entry which is preliminary data.</text>
</comment>
<dbReference type="OrthoDB" id="598035at2"/>